<dbReference type="InterPro" id="IPR050276">
    <property type="entry name" value="MshD_Acetyltransferase"/>
</dbReference>
<accession>A0A517DU55</accession>
<dbReference type="PANTHER" id="PTHR43617">
    <property type="entry name" value="L-AMINO ACID N-ACETYLTRANSFERASE"/>
    <property type="match status" value="1"/>
</dbReference>
<name>A0A517DU55_9FIRM</name>
<feature type="domain" description="N-acetyltransferase" evidence="1">
    <location>
        <begin position="12"/>
        <end position="159"/>
    </location>
</feature>
<evidence type="ECO:0000313" key="2">
    <source>
        <dbReference type="EMBL" id="QDR80838.1"/>
    </source>
</evidence>
<sequence>MKLYESGANMEYLIEKLDPSNYKKCANIWNMDKQPNAQQWFNEIVAGNRIVFVYKVNDDFIGEGALVFENEDPDYTIKGQRIYLSRMIVKSEYRHKGIGGIIIDYLVNYAKQIGYKEMSLGVDIDNIRARHLYEKKGFTNIIFEGEDEYSKYVKLIKTL</sequence>
<evidence type="ECO:0000259" key="1">
    <source>
        <dbReference type="PROSITE" id="PS51186"/>
    </source>
</evidence>
<dbReference type="Proteomes" id="UP000320776">
    <property type="component" value="Chromosome"/>
</dbReference>
<dbReference type="AlphaFoldDB" id="A0A517DU55"/>
<dbReference type="EMBL" id="CP036259">
    <property type="protein sequence ID" value="QDR80838.1"/>
    <property type="molecule type" value="Genomic_DNA"/>
</dbReference>
<dbReference type="SUPFAM" id="SSF55729">
    <property type="entry name" value="Acyl-CoA N-acyltransferases (Nat)"/>
    <property type="match status" value="1"/>
</dbReference>
<dbReference type="Pfam" id="PF00583">
    <property type="entry name" value="Acetyltransf_1"/>
    <property type="match status" value="1"/>
</dbReference>
<protein>
    <submittedName>
        <fullName evidence="2">RimI: ribosomal-protein-alanine acetyltransferase</fullName>
    </submittedName>
</protein>
<dbReference type="CDD" id="cd04301">
    <property type="entry name" value="NAT_SF"/>
    <property type="match status" value="1"/>
</dbReference>
<dbReference type="InterPro" id="IPR000182">
    <property type="entry name" value="GNAT_dom"/>
</dbReference>
<evidence type="ECO:0000313" key="3">
    <source>
        <dbReference type="Proteomes" id="UP000320776"/>
    </source>
</evidence>
<dbReference type="PROSITE" id="PS51186">
    <property type="entry name" value="GNAT"/>
    <property type="match status" value="1"/>
</dbReference>
<dbReference type="GO" id="GO:0016747">
    <property type="term" value="F:acyltransferase activity, transferring groups other than amino-acyl groups"/>
    <property type="evidence" value="ECO:0007669"/>
    <property type="project" value="InterPro"/>
</dbReference>
<dbReference type="Gene3D" id="3.40.630.30">
    <property type="match status" value="1"/>
</dbReference>
<reference evidence="2 3" key="1">
    <citation type="submission" date="2019-02" db="EMBL/GenBank/DDBJ databases">
        <title>Closed genome of Sporomusa termitida DSM 4440.</title>
        <authorList>
            <person name="Poehlein A."/>
            <person name="Daniel R."/>
        </authorList>
    </citation>
    <scope>NUCLEOTIDE SEQUENCE [LARGE SCALE GENOMIC DNA]</scope>
    <source>
        <strain evidence="2 3">DSM 4440</strain>
    </source>
</reference>
<keyword evidence="2" id="KW-0808">Transferase</keyword>
<organism evidence="2 3">
    <name type="scientific">Sporomusa termitida</name>
    <dbReference type="NCBI Taxonomy" id="2377"/>
    <lineage>
        <taxon>Bacteria</taxon>
        <taxon>Bacillati</taxon>
        <taxon>Bacillota</taxon>
        <taxon>Negativicutes</taxon>
        <taxon>Selenomonadales</taxon>
        <taxon>Sporomusaceae</taxon>
        <taxon>Sporomusa</taxon>
    </lineage>
</organism>
<dbReference type="InterPro" id="IPR016181">
    <property type="entry name" value="Acyl_CoA_acyltransferase"/>
</dbReference>
<dbReference type="RefSeq" id="WP_211367541.1">
    <property type="nucleotide sequence ID" value="NZ_CP036259.1"/>
</dbReference>
<gene>
    <name evidence="2" type="ORF">SPTER_21740</name>
</gene>
<proteinExistence type="predicted"/>
<dbReference type="KEGG" id="sted:SPTER_21740"/>
<keyword evidence="3" id="KW-1185">Reference proteome</keyword>